<name>A0ABU8H4I5_9SPHN</name>
<dbReference type="Gene3D" id="1.20.120.1530">
    <property type="match status" value="3"/>
</dbReference>
<evidence type="ECO:0000259" key="6">
    <source>
        <dbReference type="PROSITE" id="PS50111"/>
    </source>
</evidence>
<dbReference type="PRINTS" id="PR00260">
    <property type="entry name" value="CHEMTRNSDUCR"/>
</dbReference>
<evidence type="ECO:0000256" key="4">
    <source>
        <dbReference type="SAM" id="Coils"/>
    </source>
</evidence>
<dbReference type="CDD" id="cd17528">
    <property type="entry name" value="HAMP_III"/>
    <property type="match status" value="2"/>
</dbReference>
<keyword evidence="4" id="KW-0175">Coiled coil</keyword>
<keyword evidence="1" id="KW-0145">Chemotaxis</keyword>
<feature type="compositionally biased region" description="Polar residues" evidence="5">
    <location>
        <begin position="387"/>
        <end position="406"/>
    </location>
</feature>
<feature type="compositionally biased region" description="Polar residues" evidence="5">
    <location>
        <begin position="351"/>
        <end position="367"/>
    </location>
</feature>
<dbReference type="PANTHER" id="PTHR43531">
    <property type="entry name" value="PROTEIN ICFG"/>
    <property type="match status" value="1"/>
</dbReference>
<dbReference type="RefSeq" id="WP_336545475.1">
    <property type="nucleotide sequence ID" value="NZ_JBBBDM010000005.1"/>
</dbReference>
<dbReference type="EMBL" id="JBBBDM010000005">
    <property type="protein sequence ID" value="MEI5687861.1"/>
    <property type="molecule type" value="Genomic_DNA"/>
</dbReference>
<feature type="compositionally biased region" description="Low complexity" evidence="5">
    <location>
        <begin position="368"/>
        <end position="385"/>
    </location>
</feature>
<dbReference type="SMART" id="SM00283">
    <property type="entry name" value="MA"/>
    <property type="match status" value="1"/>
</dbReference>
<evidence type="ECO:0000256" key="5">
    <source>
        <dbReference type="SAM" id="MobiDB-lite"/>
    </source>
</evidence>
<dbReference type="InterPro" id="IPR004089">
    <property type="entry name" value="MCPsignal_dom"/>
</dbReference>
<protein>
    <submittedName>
        <fullName evidence="7">Methyl-accepting chemotaxis protein</fullName>
    </submittedName>
</protein>
<dbReference type="Proteomes" id="UP001367771">
    <property type="component" value="Unassembled WGS sequence"/>
</dbReference>
<dbReference type="InterPro" id="IPR041395">
    <property type="entry name" value="McpB_HAMP_3rd"/>
</dbReference>
<evidence type="ECO:0000313" key="7">
    <source>
        <dbReference type="EMBL" id="MEI5687861.1"/>
    </source>
</evidence>
<keyword evidence="3" id="KW-0807">Transducer</keyword>
<dbReference type="InterPro" id="IPR004090">
    <property type="entry name" value="Chemotax_Me-accpt_rcpt"/>
</dbReference>
<accession>A0ABU8H4I5</accession>
<organism evidence="7 8">
    <name type="scientific">Sphingomonas kyungheensis</name>
    <dbReference type="NCBI Taxonomy" id="1069987"/>
    <lineage>
        <taxon>Bacteria</taxon>
        <taxon>Pseudomonadati</taxon>
        <taxon>Pseudomonadota</taxon>
        <taxon>Alphaproteobacteria</taxon>
        <taxon>Sphingomonadales</taxon>
        <taxon>Sphingomonadaceae</taxon>
        <taxon>Sphingomonas</taxon>
    </lineage>
</organism>
<feature type="coiled-coil region" evidence="4">
    <location>
        <begin position="139"/>
        <end position="166"/>
    </location>
</feature>
<feature type="region of interest" description="Disordered" evidence="5">
    <location>
        <begin position="348"/>
        <end position="412"/>
    </location>
</feature>
<dbReference type="InterPro" id="IPR051310">
    <property type="entry name" value="MCP_chemotaxis"/>
</dbReference>
<feature type="region of interest" description="Disordered" evidence="5">
    <location>
        <begin position="574"/>
        <end position="600"/>
    </location>
</feature>
<dbReference type="Pfam" id="PF00015">
    <property type="entry name" value="MCPsignal"/>
    <property type="match status" value="1"/>
</dbReference>
<evidence type="ECO:0000256" key="2">
    <source>
        <dbReference type="ARBA" id="ARBA00029447"/>
    </source>
</evidence>
<reference evidence="7 8" key="1">
    <citation type="journal article" date="2013" name="Int. J. Syst. Evol. Microbiol.">
        <title>Sphingomonas kyungheensis sp. nov., a bacterium with ginsenoside-converting activity isolated from soil of a ginseng field.</title>
        <authorList>
            <person name="Son H.M."/>
            <person name="Yang J.E."/>
            <person name="Park Y."/>
            <person name="Han C.K."/>
            <person name="Kim S.G."/>
            <person name="Kook M."/>
            <person name="Yi T.H."/>
        </authorList>
    </citation>
    <scope>NUCLEOTIDE SEQUENCE [LARGE SCALE GENOMIC DNA]</scope>
    <source>
        <strain evidence="7 8">LMG 26582</strain>
    </source>
</reference>
<dbReference type="PANTHER" id="PTHR43531:SF11">
    <property type="entry name" value="METHYL-ACCEPTING CHEMOTAXIS PROTEIN 3"/>
    <property type="match status" value="1"/>
</dbReference>
<sequence length="647" mass="68221">MRPYLSLSSAAHIDVAIGEVQRLRQAIAQGRLGERSDPAVASGATRRLLDEVDALVEAATAPVAQLREAVATLAADHARGEIDATLPVVRFTGDLAAVTREVNGVIAGHIDAKRQAMACVRAFGEGDFDASLPAFPGKKAFINETIELLRANLRRLIAEMTRMSADHDRGDIDVFVPVEAFTGDFRTMATGINTMVAGHIAVKKQAMACIAQFGEGDFNAPLAAFPGKKAFINDTIELLRGNLREITAEIQRLIVASTAGQLRERGDVARFRGDFAGLIAGINGMLDAILLPIGEGNRVLDLVSTGSLLERVEIACDGDHQRMKESVNRLIDALSGFAGNVTEAADRMAEGSQQLSSSAEQVSQGATEQAAAAEEASASMEQMAANIKQNADNAAQTEKIARQSSAEAERSGEAVARAVTAMRTIAERIGIVQEIARQTDLLALNAAVEAARAGDHGKGFAVVAAEVRKLAERSQTAAAEISAMSGDTVGAATEAGAMLTRLVPEIRRTAELVAEISAACREQDLGAAQVSQAIQQLDAVTQQNASASDQISATAATLADQAEELQQGLAFFRRGDAASGTPRPRPAAKPRVAKRPAAQRTAIQGTRAARLLTPRPGTLTDQTRVRGFALDLAAGEVDAEDAEFERI</sequence>
<feature type="domain" description="Methyl-accepting transducer" evidence="6">
    <location>
        <begin position="344"/>
        <end position="559"/>
    </location>
</feature>
<evidence type="ECO:0000256" key="1">
    <source>
        <dbReference type="ARBA" id="ARBA00022500"/>
    </source>
</evidence>
<comment type="caution">
    <text evidence="7">The sequence shown here is derived from an EMBL/GenBank/DDBJ whole genome shotgun (WGS) entry which is preliminary data.</text>
</comment>
<dbReference type="Gene3D" id="1.10.287.950">
    <property type="entry name" value="Methyl-accepting chemotaxis protein"/>
    <property type="match status" value="1"/>
</dbReference>
<dbReference type="InterPro" id="IPR003660">
    <property type="entry name" value="HAMP_dom"/>
</dbReference>
<evidence type="ECO:0000313" key="8">
    <source>
        <dbReference type="Proteomes" id="UP001367771"/>
    </source>
</evidence>
<dbReference type="SUPFAM" id="SSF58104">
    <property type="entry name" value="Methyl-accepting chemotaxis protein (MCP) signaling domain"/>
    <property type="match status" value="1"/>
</dbReference>
<dbReference type="CDD" id="cd17527">
    <property type="entry name" value="HAMP_II"/>
    <property type="match status" value="1"/>
</dbReference>
<dbReference type="Pfam" id="PF18575">
    <property type="entry name" value="HAMP_N3"/>
    <property type="match status" value="2"/>
</dbReference>
<dbReference type="Pfam" id="PF18947">
    <property type="entry name" value="HAMP_2"/>
    <property type="match status" value="1"/>
</dbReference>
<comment type="similarity">
    <text evidence="2">Belongs to the methyl-accepting chemotaxis (MCP) protein family.</text>
</comment>
<keyword evidence="8" id="KW-1185">Reference proteome</keyword>
<evidence type="ECO:0000256" key="3">
    <source>
        <dbReference type="PROSITE-ProRule" id="PRU00284"/>
    </source>
</evidence>
<gene>
    <name evidence="7" type="ORF">V8201_12295</name>
</gene>
<dbReference type="PROSITE" id="PS50111">
    <property type="entry name" value="CHEMOTAXIS_TRANSDUC_2"/>
    <property type="match status" value="1"/>
</dbReference>
<proteinExistence type="inferred from homology"/>